<sequence length="214" mass="23614">MARYPRSDHIHNDYHNYTPHSEHSTEGLVYQIAAITRESMREGPQSFALKTRCLIRPTISILVALSSTTGVVDDSSFRPDAMHRREAREDQAFRAPFSWKGKDNEEVCCNPSPERISMEPEATSRSVEQMVTTGIINPQEPQINSAPSIHSENSDTVLLATAKLTLADSFFGDDGDEDIDMGEGYNKATLVEEENGSLMTVDIVGPSSASVHTV</sequence>
<organism evidence="2 3">
    <name type="scientific">Sphaerobolus stellatus (strain SS14)</name>
    <dbReference type="NCBI Taxonomy" id="990650"/>
    <lineage>
        <taxon>Eukaryota</taxon>
        <taxon>Fungi</taxon>
        <taxon>Dikarya</taxon>
        <taxon>Basidiomycota</taxon>
        <taxon>Agaricomycotina</taxon>
        <taxon>Agaricomycetes</taxon>
        <taxon>Phallomycetidae</taxon>
        <taxon>Geastrales</taxon>
        <taxon>Sphaerobolaceae</taxon>
        <taxon>Sphaerobolus</taxon>
    </lineage>
</organism>
<dbReference type="Proteomes" id="UP000054279">
    <property type="component" value="Unassembled WGS sequence"/>
</dbReference>
<name>A0A0C9TUE8_SPHS4</name>
<gene>
    <name evidence="2" type="ORF">M422DRAFT_273622</name>
</gene>
<evidence type="ECO:0000256" key="1">
    <source>
        <dbReference type="SAM" id="MobiDB-lite"/>
    </source>
</evidence>
<protein>
    <submittedName>
        <fullName evidence="2">Uncharacterized protein</fullName>
    </submittedName>
</protein>
<evidence type="ECO:0000313" key="3">
    <source>
        <dbReference type="Proteomes" id="UP000054279"/>
    </source>
</evidence>
<dbReference type="AlphaFoldDB" id="A0A0C9TUE8"/>
<reference evidence="2 3" key="1">
    <citation type="submission" date="2014-06" db="EMBL/GenBank/DDBJ databases">
        <title>Evolutionary Origins and Diversification of the Mycorrhizal Mutualists.</title>
        <authorList>
            <consortium name="DOE Joint Genome Institute"/>
            <consortium name="Mycorrhizal Genomics Consortium"/>
            <person name="Kohler A."/>
            <person name="Kuo A."/>
            <person name="Nagy L.G."/>
            <person name="Floudas D."/>
            <person name="Copeland A."/>
            <person name="Barry K.W."/>
            <person name="Cichocki N."/>
            <person name="Veneault-Fourrey C."/>
            <person name="LaButti K."/>
            <person name="Lindquist E.A."/>
            <person name="Lipzen A."/>
            <person name="Lundell T."/>
            <person name="Morin E."/>
            <person name="Murat C."/>
            <person name="Riley R."/>
            <person name="Ohm R."/>
            <person name="Sun H."/>
            <person name="Tunlid A."/>
            <person name="Henrissat B."/>
            <person name="Grigoriev I.V."/>
            <person name="Hibbett D.S."/>
            <person name="Martin F."/>
        </authorList>
    </citation>
    <scope>NUCLEOTIDE SEQUENCE [LARGE SCALE GENOMIC DNA]</scope>
    <source>
        <strain evidence="2 3">SS14</strain>
    </source>
</reference>
<feature type="region of interest" description="Disordered" evidence="1">
    <location>
        <begin position="1"/>
        <end position="21"/>
    </location>
</feature>
<proteinExistence type="predicted"/>
<keyword evidence="3" id="KW-1185">Reference proteome</keyword>
<evidence type="ECO:0000313" key="2">
    <source>
        <dbReference type="EMBL" id="KIJ25439.1"/>
    </source>
</evidence>
<dbReference type="EMBL" id="KN837415">
    <property type="protein sequence ID" value="KIJ25439.1"/>
    <property type="molecule type" value="Genomic_DNA"/>
</dbReference>
<accession>A0A0C9TUE8</accession>
<dbReference type="HOGENOM" id="CLU_1289670_0_0_1"/>